<dbReference type="OrthoDB" id="18585at2759"/>
<evidence type="ECO:0000256" key="2">
    <source>
        <dbReference type="ARBA" id="ARBA00004651"/>
    </source>
</evidence>
<dbReference type="GO" id="GO:0005901">
    <property type="term" value="C:caveola"/>
    <property type="evidence" value="ECO:0007669"/>
    <property type="project" value="UniProtKB-SubCell"/>
</dbReference>
<keyword evidence="10" id="KW-0325">Glycoprotein</keyword>
<comment type="subcellular location">
    <subcellularLocation>
        <location evidence="2">Cell membrane</location>
        <topology evidence="2">Multi-pass membrane protein</topology>
    </subcellularLocation>
    <subcellularLocation>
        <location evidence="1">Membrane</location>
        <location evidence="1">Caveola</location>
        <topology evidence="1">Multi-pass membrane protein</topology>
    </subcellularLocation>
</comment>
<accession>A0A9N9MQH6</accession>
<dbReference type="GO" id="GO:0005044">
    <property type="term" value="F:scavenger receptor activity"/>
    <property type="evidence" value="ECO:0007669"/>
    <property type="project" value="TreeGrafter"/>
</dbReference>
<feature type="transmembrane region" description="Helical" evidence="13">
    <location>
        <begin position="67"/>
        <end position="89"/>
    </location>
</feature>
<keyword evidence="8" id="KW-1015">Disulfide bond</keyword>
<evidence type="ECO:0000256" key="3">
    <source>
        <dbReference type="ARBA" id="ARBA00010532"/>
    </source>
</evidence>
<evidence type="ECO:0000256" key="13">
    <source>
        <dbReference type="SAM" id="Phobius"/>
    </source>
</evidence>
<evidence type="ECO:0000256" key="7">
    <source>
        <dbReference type="ARBA" id="ARBA00023136"/>
    </source>
</evidence>
<dbReference type="PRINTS" id="PR01609">
    <property type="entry name" value="CD36FAMILY"/>
</dbReference>
<protein>
    <recommendedName>
        <fullName evidence="11">Scavenger receptor class B member 1</fullName>
    </recommendedName>
    <alternativeName>
        <fullName evidence="12">SR-BI</fullName>
    </alternativeName>
</protein>
<sequence>MLNNSPDRNFDYDEGRRHSNLSNLEKNCSQMFAKGPAITKEFFEKINTEVVPPKTYFFGYQMNTRRFIVVTGLILLFTFSTMGTITMWFTNTFQKRIESFRVLSEESFNFEYWRVPPPKPRIMFYFFNYTNVKDWEAGKVEKLHVEEVGPYVYYEELERFNVRFSKADGTVSYQEKRTYTFSQELSKGSKDDLLVVPNILLLGGAAVVKNMNFLMRLSYNGLIKALSEKLFKTIRVEDLVNGYNDEFYEVSKGFLKFQDKRIFENFGLLAWKQGFQPDLYTINTGARNINRLGQIEKYNGKSQYDIWRTDSCNSIQGSDGILYPANLIKVKKPVEVFVPQMCRRMSLEYSGESSLFENRIPAYRYKVPLDVYDSVGDKACFCDKETNSCPPRGFFNATICSFGAPFFYSLPHMHNVDPKIQNAVTGQRSNPTDIESFIDIHPNFAMALRAKIRLQLNVRVEKSFGVSELNRFDDGLMLPIVWIDSAVEEKDLNDEMVSLIFHMTFTVKNLELGLKYGCLLAMMVTLTSILLVLKKQRESRHRMDSMRRPISRSEEA</sequence>
<evidence type="ECO:0000256" key="10">
    <source>
        <dbReference type="ARBA" id="ARBA00023180"/>
    </source>
</evidence>
<evidence type="ECO:0000256" key="5">
    <source>
        <dbReference type="ARBA" id="ARBA00022692"/>
    </source>
</evidence>
<evidence type="ECO:0000313" key="14">
    <source>
        <dbReference type="EMBL" id="CAG9767859.1"/>
    </source>
</evidence>
<evidence type="ECO:0000256" key="12">
    <source>
        <dbReference type="ARBA" id="ARBA00042244"/>
    </source>
</evidence>
<evidence type="ECO:0000313" key="15">
    <source>
        <dbReference type="Proteomes" id="UP001152799"/>
    </source>
</evidence>
<name>A0A9N9MQH6_9CUCU</name>
<proteinExistence type="inferred from homology"/>
<feature type="transmembrane region" description="Helical" evidence="13">
    <location>
        <begin position="513"/>
        <end position="533"/>
    </location>
</feature>
<evidence type="ECO:0000256" key="4">
    <source>
        <dbReference type="ARBA" id="ARBA00022475"/>
    </source>
</evidence>
<comment type="similarity">
    <text evidence="3">Belongs to the CD36 family.</text>
</comment>
<dbReference type="Proteomes" id="UP001152799">
    <property type="component" value="Chromosome 4"/>
</dbReference>
<keyword evidence="15" id="KW-1185">Reference proteome</keyword>
<reference evidence="14" key="1">
    <citation type="submission" date="2022-01" db="EMBL/GenBank/DDBJ databases">
        <authorList>
            <person name="King R."/>
        </authorList>
    </citation>
    <scope>NUCLEOTIDE SEQUENCE</scope>
</reference>
<evidence type="ECO:0000256" key="8">
    <source>
        <dbReference type="ARBA" id="ARBA00023157"/>
    </source>
</evidence>
<evidence type="ECO:0000256" key="9">
    <source>
        <dbReference type="ARBA" id="ARBA00023170"/>
    </source>
</evidence>
<dbReference type="InterPro" id="IPR002159">
    <property type="entry name" value="CD36_fam"/>
</dbReference>
<evidence type="ECO:0000256" key="11">
    <source>
        <dbReference type="ARBA" id="ARBA00040821"/>
    </source>
</evidence>
<keyword evidence="7 13" id="KW-0472">Membrane</keyword>
<evidence type="ECO:0000256" key="6">
    <source>
        <dbReference type="ARBA" id="ARBA00022989"/>
    </source>
</evidence>
<dbReference type="GO" id="GO:0005737">
    <property type="term" value="C:cytoplasm"/>
    <property type="evidence" value="ECO:0007669"/>
    <property type="project" value="TreeGrafter"/>
</dbReference>
<keyword evidence="6 13" id="KW-1133">Transmembrane helix</keyword>
<evidence type="ECO:0000256" key="1">
    <source>
        <dbReference type="ARBA" id="ARBA00004189"/>
    </source>
</evidence>
<gene>
    <name evidence="14" type="ORF">CEUTPL_LOCUS8413</name>
</gene>
<dbReference type="AlphaFoldDB" id="A0A9N9MQH6"/>
<dbReference type="EMBL" id="OU892280">
    <property type="protein sequence ID" value="CAG9767859.1"/>
    <property type="molecule type" value="Genomic_DNA"/>
</dbReference>
<dbReference type="PANTHER" id="PTHR11923:SF110">
    <property type="entry name" value="SCAVENGER RECEPTOR CLASS B MEMBER 1"/>
    <property type="match status" value="1"/>
</dbReference>
<dbReference type="PANTHER" id="PTHR11923">
    <property type="entry name" value="SCAVENGER RECEPTOR CLASS B TYPE-1 SR-B1"/>
    <property type="match status" value="1"/>
</dbReference>
<keyword evidence="9" id="KW-0675">Receptor</keyword>
<organism evidence="14 15">
    <name type="scientific">Ceutorhynchus assimilis</name>
    <name type="common">cabbage seed weevil</name>
    <dbReference type="NCBI Taxonomy" id="467358"/>
    <lineage>
        <taxon>Eukaryota</taxon>
        <taxon>Metazoa</taxon>
        <taxon>Ecdysozoa</taxon>
        <taxon>Arthropoda</taxon>
        <taxon>Hexapoda</taxon>
        <taxon>Insecta</taxon>
        <taxon>Pterygota</taxon>
        <taxon>Neoptera</taxon>
        <taxon>Endopterygota</taxon>
        <taxon>Coleoptera</taxon>
        <taxon>Polyphaga</taxon>
        <taxon>Cucujiformia</taxon>
        <taxon>Curculionidae</taxon>
        <taxon>Ceutorhynchinae</taxon>
        <taxon>Ceutorhynchus</taxon>
    </lineage>
</organism>
<keyword evidence="5 13" id="KW-0812">Transmembrane</keyword>
<dbReference type="Pfam" id="PF01130">
    <property type="entry name" value="CD36"/>
    <property type="match status" value="1"/>
</dbReference>
<keyword evidence="4" id="KW-1003">Cell membrane</keyword>